<feature type="domain" description="ABC transporter" evidence="10">
    <location>
        <begin position="468"/>
        <end position="703"/>
    </location>
</feature>
<feature type="transmembrane region" description="Helical" evidence="9">
    <location>
        <begin position="372"/>
        <end position="394"/>
    </location>
</feature>
<evidence type="ECO:0000313" key="13">
    <source>
        <dbReference type="Proteomes" id="UP000571018"/>
    </source>
</evidence>
<dbReference type="InterPro" id="IPR027417">
    <property type="entry name" value="P-loop_NTPase"/>
</dbReference>
<dbReference type="GO" id="GO:0005524">
    <property type="term" value="F:ATP binding"/>
    <property type="evidence" value="ECO:0007669"/>
    <property type="project" value="UniProtKB-KW"/>
</dbReference>
<evidence type="ECO:0000313" key="12">
    <source>
        <dbReference type="EMBL" id="MBA5729712.1"/>
    </source>
</evidence>
<dbReference type="Gene3D" id="3.40.50.300">
    <property type="entry name" value="P-loop containing nucleotide triphosphate hydrolases"/>
    <property type="match status" value="1"/>
</dbReference>
<evidence type="ECO:0000256" key="9">
    <source>
        <dbReference type="SAM" id="Phobius"/>
    </source>
</evidence>
<dbReference type="InterPro" id="IPR039421">
    <property type="entry name" value="Type_1_exporter"/>
</dbReference>
<evidence type="ECO:0000256" key="2">
    <source>
        <dbReference type="ARBA" id="ARBA00022448"/>
    </source>
</evidence>
<dbReference type="EMBL" id="JACAOA010000021">
    <property type="protein sequence ID" value="MBA5729712.1"/>
    <property type="molecule type" value="Genomic_DNA"/>
</dbReference>
<evidence type="ECO:0000256" key="7">
    <source>
        <dbReference type="ARBA" id="ARBA00022989"/>
    </source>
</evidence>
<dbReference type="SUPFAM" id="SSF90123">
    <property type="entry name" value="ABC transporter transmembrane region"/>
    <property type="match status" value="1"/>
</dbReference>
<keyword evidence="13" id="KW-1185">Reference proteome</keyword>
<protein>
    <submittedName>
        <fullName evidence="12">ABC transporter ATP-binding protein</fullName>
    </submittedName>
</protein>
<keyword evidence="8 9" id="KW-0472">Membrane</keyword>
<feature type="domain" description="ABC transmembrane type-1" evidence="11">
    <location>
        <begin position="195"/>
        <end position="434"/>
    </location>
</feature>
<keyword evidence="5" id="KW-0547">Nucleotide-binding</keyword>
<feature type="transmembrane region" description="Helical" evidence="9">
    <location>
        <begin position="414"/>
        <end position="432"/>
    </location>
</feature>
<feature type="transmembrane region" description="Helical" evidence="9">
    <location>
        <begin position="265"/>
        <end position="285"/>
    </location>
</feature>
<dbReference type="PANTHER" id="PTHR24221:SF276">
    <property type="entry name" value="ABC TRANSPORTER, ATP-BINDING_PERMEASE PROTEIN"/>
    <property type="match status" value="1"/>
</dbReference>
<evidence type="ECO:0000256" key="8">
    <source>
        <dbReference type="ARBA" id="ARBA00023136"/>
    </source>
</evidence>
<dbReference type="GO" id="GO:0005886">
    <property type="term" value="C:plasma membrane"/>
    <property type="evidence" value="ECO:0007669"/>
    <property type="project" value="UniProtKB-SubCell"/>
</dbReference>
<dbReference type="SMART" id="SM00382">
    <property type="entry name" value="AAA"/>
    <property type="match status" value="1"/>
</dbReference>
<evidence type="ECO:0000256" key="4">
    <source>
        <dbReference type="ARBA" id="ARBA00022692"/>
    </source>
</evidence>
<keyword evidence="4 9" id="KW-0812">Transmembrane</keyword>
<dbReference type="Pfam" id="PF00005">
    <property type="entry name" value="ABC_tran"/>
    <property type="match status" value="1"/>
</dbReference>
<evidence type="ECO:0000256" key="3">
    <source>
        <dbReference type="ARBA" id="ARBA00022475"/>
    </source>
</evidence>
<dbReference type="SUPFAM" id="SSF52540">
    <property type="entry name" value="P-loop containing nucleoside triphosphate hydrolases"/>
    <property type="match status" value="1"/>
</dbReference>
<dbReference type="GO" id="GO:0016887">
    <property type="term" value="F:ATP hydrolysis activity"/>
    <property type="evidence" value="ECO:0007669"/>
    <property type="project" value="InterPro"/>
</dbReference>
<dbReference type="FunFam" id="3.40.50.300:FF:000221">
    <property type="entry name" value="Multidrug ABC transporter ATP-binding protein"/>
    <property type="match status" value="1"/>
</dbReference>
<feature type="transmembrane region" description="Helical" evidence="9">
    <location>
        <begin position="12"/>
        <end position="32"/>
    </location>
</feature>
<dbReference type="PROSITE" id="PS00211">
    <property type="entry name" value="ABC_TRANSPORTER_1"/>
    <property type="match status" value="1"/>
</dbReference>
<dbReference type="PANTHER" id="PTHR24221">
    <property type="entry name" value="ATP-BINDING CASSETTE SUB-FAMILY B"/>
    <property type="match status" value="1"/>
</dbReference>
<reference evidence="12 13" key="1">
    <citation type="submission" date="2020-06" db="EMBL/GenBank/DDBJ databases">
        <title>Reclassification of Facklamia ignava, Facklamia soureckii and Facklami tabacinasalis as Falseniella iganva gen. nov., comb. nov., Hutsoniella ignava gen. nov., comb. nov., and Ruoffia tabacinasalis gen. nov., comb. nov and description of Ruoffia haltotolerans sp. nov., isolated from hypersaline Inland Sea of Qatar.</title>
        <authorList>
            <person name="Fotedar R."/>
            <person name="Sankaranarayanan K."/>
            <person name="Lawson P."/>
            <person name="Caldwell M."/>
            <person name="Zeyara A."/>
            <person name="Al Malki A."/>
            <person name="Ali M."/>
        </authorList>
    </citation>
    <scope>NUCLEOTIDE SEQUENCE [LARGE SCALE GENOMIC DNA]</scope>
    <source>
        <strain evidence="12 13">INB8</strain>
    </source>
</reference>
<dbReference type="GO" id="GO:0140359">
    <property type="term" value="F:ABC-type transporter activity"/>
    <property type="evidence" value="ECO:0007669"/>
    <property type="project" value="InterPro"/>
</dbReference>
<keyword evidence="3" id="KW-1003">Cell membrane</keyword>
<name>A0A839A6T6_9LACT</name>
<comment type="subcellular location">
    <subcellularLocation>
        <location evidence="1">Cell membrane</location>
        <topology evidence="1">Multi-pass membrane protein</topology>
    </subcellularLocation>
</comment>
<evidence type="ECO:0000259" key="10">
    <source>
        <dbReference type="PROSITE" id="PS50893"/>
    </source>
</evidence>
<gene>
    <name evidence="12" type="ORF">HW423_07930</name>
</gene>
<keyword evidence="7 9" id="KW-1133">Transmembrane helix</keyword>
<dbReference type="InterPro" id="IPR003439">
    <property type="entry name" value="ABC_transporter-like_ATP-bd"/>
</dbReference>
<keyword evidence="6 12" id="KW-0067">ATP-binding</keyword>
<dbReference type="InterPro" id="IPR036640">
    <property type="entry name" value="ABC1_TM_sf"/>
</dbReference>
<comment type="caution">
    <text evidence="12">The sequence shown here is derived from an EMBL/GenBank/DDBJ whole genome shotgun (WGS) entry which is preliminary data.</text>
</comment>
<dbReference type="Gene3D" id="1.20.1560.10">
    <property type="entry name" value="ABC transporter type 1, transmembrane domain"/>
    <property type="match status" value="1"/>
</dbReference>
<dbReference type="InterPro" id="IPR011527">
    <property type="entry name" value="ABC1_TM_dom"/>
</dbReference>
<proteinExistence type="predicted"/>
<feature type="transmembrane region" description="Helical" evidence="9">
    <location>
        <begin position="196"/>
        <end position="218"/>
    </location>
</feature>
<dbReference type="Pfam" id="PF00664">
    <property type="entry name" value="ABC_membrane"/>
    <property type="match status" value="1"/>
</dbReference>
<dbReference type="InterPro" id="IPR003593">
    <property type="entry name" value="AAA+_ATPase"/>
</dbReference>
<evidence type="ECO:0000256" key="1">
    <source>
        <dbReference type="ARBA" id="ARBA00004651"/>
    </source>
</evidence>
<evidence type="ECO:0000256" key="6">
    <source>
        <dbReference type="ARBA" id="ARBA00022840"/>
    </source>
</evidence>
<dbReference type="AlphaFoldDB" id="A0A839A6T6"/>
<dbReference type="InterPro" id="IPR017871">
    <property type="entry name" value="ABC_transporter-like_CS"/>
</dbReference>
<keyword evidence="2" id="KW-0813">Transport</keyword>
<sequence length="724" mass="79833">MKNLINHLKPHWKWVIIALVAHFIQAFTTLLLPTYTSNLVDVGIQNSGVELAVPLKMTADSMAEFEMLLLPEEQELIEEHYTQDGNGNYTIKSSVEENEEMMTALSESFEVPLAMYQTISGMSEEELAATAQESDSSEVMDLSGMRDEYVEQMNTLGPAMVHSTAIQSVLEATEEAGGDLSSTQINYVLTQGGQMLLIALVAFGGGALAAYVAAVVGAKVGSTLRTKSYEKVLQFSNEEMEKFSTASLITRGTNDVQQVQMVVTVFFRIVLFSPMLAIGALIYVFQSQISMSWITILALSLVGVLMGILMSVVIPRFKVLQKQIDKVNLFAREILTGLQVIRAFGRQDLESERFDGANQDLRNSYIFVGRTMALMNPILLLIANGISVLIIWVGSHRIGDGLMQVGEMMAFITYTMQVIFSFFMLTMMSIMIPRAIVSGERIQEILDTPLSINDKEDVKVIESPKGVVEFDNVSYKFTGADNNVINNISFTAEPGKTTAIIGGTGSGKSTILNLLMRFYDVSEGSIKIDGVDIRDISQKQLRDIIGYVPQKAVLFSGTIESNIGYGVDSLSDEVMHESADIAHATEFIEDKERGFKERISQGGGNVSGGQKQRLSIARAIAKQPKVFIFDDSFSALDYKTDASLRQALSEKVSDATMIIVAQRISTILDAEQILVLDEGKVVGLGNHLELMETSEVYREIATSQLSQAELDNYEEQFKQEREGE</sequence>
<dbReference type="Proteomes" id="UP000571018">
    <property type="component" value="Unassembled WGS sequence"/>
</dbReference>
<evidence type="ECO:0000256" key="5">
    <source>
        <dbReference type="ARBA" id="ARBA00022741"/>
    </source>
</evidence>
<feature type="transmembrane region" description="Helical" evidence="9">
    <location>
        <begin position="291"/>
        <end position="314"/>
    </location>
</feature>
<organism evidence="12 13">
    <name type="scientific">Ruoffia halotolerans</name>
    <dbReference type="NCBI Taxonomy" id="2748684"/>
    <lineage>
        <taxon>Bacteria</taxon>
        <taxon>Bacillati</taxon>
        <taxon>Bacillota</taxon>
        <taxon>Bacilli</taxon>
        <taxon>Lactobacillales</taxon>
        <taxon>Aerococcaceae</taxon>
        <taxon>Ruoffia</taxon>
    </lineage>
</organism>
<dbReference type="PROSITE" id="PS50929">
    <property type="entry name" value="ABC_TM1F"/>
    <property type="match status" value="1"/>
</dbReference>
<evidence type="ECO:0000259" key="11">
    <source>
        <dbReference type="PROSITE" id="PS50929"/>
    </source>
</evidence>
<dbReference type="PROSITE" id="PS50893">
    <property type="entry name" value="ABC_TRANSPORTER_2"/>
    <property type="match status" value="1"/>
</dbReference>
<dbReference type="RefSeq" id="WP_218931402.1">
    <property type="nucleotide sequence ID" value="NZ_JACAOA010000021.1"/>
</dbReference>
<dbReference type="CDD" id="cd18548">
    <property type="entry name" value="ABC_6TM_Tm287_like"/>
    <property type="match status" value="1"/>
</dbReference>
<accession>A0A839A6T6</accession>